<dbReference type="AlphaFoldDB" id="B4QK19"/>
<proteinExistence type="predicted"/>
<keyword evidence="2" id="KW-1185">Reference proteome</keyword>
<dbReference type="EMBL" id="CM000363">
    <property type="protein sequence ID" value="EDX10457.1"/>
    <property type="molecule type" value="Genomic_DNA"/>
</dbReference>
<accession>B4QK19</accession>
<evidence type="ECO:0000313" key="1">
    <source>
        <dbReference type="EMBL" id="EDX10457.1"/>
    </source>
</evidence>
<reference evidence="1 2" key="1">
    <citation type="journal article" date="2007" name="Nature">
        <title>Evolution of genes and genomes on the Drosophila phylogeny.</title>
        <authorList>
            <consortium name="Drosophila 12 Genomes Consortium"/>
            <person name="Clark A.G."/>
            <person name="Eisen M.B."/>
            <person name="Smith D.R."/>
            <person name="Bergman C.M."/>
            <person name="Oliver B."/>
            <person name="Markow T.A."/>
            <person name="Kaufman T.C."/>
            <person name="Kellis M."/>
            <person name="Gelbart W."/>
            <person name="Iyer V.N."/>
            <person name="Pollard D.A."/>
            <person name="Sackton T.B."/>
            <person name="Larracuente A.M."/>
            <person name="Singh N.D."/>
            <person name="Abad J.P."/>
            <person name="Abt D.N."/>
            <person name="Adryan B."/>
            <person name="Aguade M."/>
            <person name="Akashi H."/>
            <person name="Anderson W.W."/>
            <person name="Aquadro C.F."/>
            <person name="Ardell D.H."/>
            <person name="Arguello R."/>
            <person name="Artieri C.G."/>
            <person name="Barbash D.A."/>
            <person name="Barker D."/>
            <person name="Barsanti P."/>
            <person name="Batterham P."/>
            <person name="Batzoglou S."/>
            <person name="Begun D."/>
            <person name="Bhutkar A."/>
            <person name="Blanco E."/>
            <person name="Bosak S.A."/>
            <person name="Bradley R.K."/>
            <person name="Brand A.D."/>
            <person name="Brent M.R."/>
            <person name="Brooks A.N."/>
            <person name="Brown R.H."/>
            <person name="Butlin R.K."/>
            <person name="Caggese C."/>
            <person name="Calvi B.R."/>
            <person name="Bernardo de Carvalho A."/>
            <person name="Caspi A."/>
            <person name="Castrezana S."/>
            <person name="Celniker S.E."/>
            <person name="Chang J.L."/>
            <person name="Chapple C."/>
            <person name="Chatterji S."/>
            <person name="Chinwalla A."/>
            <person name="Civetta A."/>
            <person name="Clifton S.W."/>
            <person name="Comeron J.M."/>
            <person name="Costello J.C."/>
            <person name="Coyne J.A."/>
            <person name="Daub J."/>
            <person name="David R.G."/>
            <person name="Delcher A.L."/>
            <person name="Delehaunty K."/>
            <person name="Do C.B."/>
            <person name="Ebling H."/>
            <person name="Edwards K."/>
            <person name="Eickbush T."/>
            <person name="Evans J.D."/>
            <person name="Filipski A."/>
            <person name="Findeiss S."/>
            <person name="Freyhult E."/>
            <person name="Fulton L."/>
            <person name="Fulton R."/>
            <person name="Garcia A.C."/>
            <person name="Gardiner A."/>
            <person name="Garfield D.A."/>
            <person name="Garvin B.E."/>
            <person name="Gibson G."/>
            <person name="Gilbert D."/>
            <person name="Gnerre S."/>
            <person name="Godfrey J."/>
            <person name="Good R."/>
            <person name="Gotea V."/>
            <person name="Gravely B."/>
            <person name="Greenberg A.J."/>
            <person name="Griffiths-Jones S."/>
            <person name="Gross S."/>
            <person name="Guigo R."/>
            <person name="Gustafson E.A."/>
            <person name="Haerty W."/>
            <person name="Hahn M.W."/>
            <person name="Halligan D.L."/>
            <person name="Halpern A.L."/>
            <person name="Halter G.M."/>
            <person name="Han M.V."/>
            <person name="Heger A."/>
            <person name="Hillier L."/>
            <person name="Hinrichs A.S."/>
            <person name="Holmes I."/>
            <person name="Hoskins R.A."/>
            <person name="Hubisz M.J."/>
            <person name="Hultmark D."/>
            <person name="Huntley M.A."/>
            <person name="Jaffe D.B."/>
            <person name="Jagadeeshan S."/>
            <person name="Jeck W.R."/>
            <person name="Johnson J."/>
            <person name="Jones C.D."/>
            <person name="Jordan W.C."/>
            <person name="Karpen G.H."/>
            <person name="Kataoka E."/>
            <person name="Keightley P.D."/>
            <person name="Kheradpour P."/>
            <person name="Kirkness E.F."/>
            <person name="Koerich L.B."/>
            <person name="Kristiansen K."/>
            <person name="Kudrna D."/>
            <person name="Kulathinal R.J."/>
            <person name="Kumar S."/>
            <person name="Kwok R."/>
            <person name="Lander E."/>
            <person name="Langley C.H."/>
            <person name="Lapoint R."/>
            <person name="Lazzaro B.P."/>
            <person name="Lee S.J."/>
            <person name="Levesque L."/>
            <person name="Li R."/>
            <person name="Lin C.F."/>
            <person name="Lin M.F."/>
            <person name="Lindblad-Toh K."/>
            <person name="Llopart A."/>
            <person name="Long M."/>
            <person name="Low L."/>
            <person name="Lozovsky E."/>
            <person name="Lu J."/>
            <person name="Luo M."/>
            <person name="Machado C.A."/>
            <person name="Makalowski W."/>
            <person name="Marzo M."/>
            <person name="Matsuda M."/>
            <person name="Matzkin L."/>
            <person name="McAllister B."/>
            <person name="McBride C.S."/>
            <person name="McKernan B."/>
            <person name="McKernan K."/>
            <person name="Mendez-Lago M."/>
            <person name="Minx P."/>
            <person name="Mollenhauer M.U."/>
            <person name="Montooth K."/>
            <person name="Mount S.M."/>
            <person name="Mu X."/>
            <person name="Myers E."/>
            <person name="Negre B."/>
            <person name="Newfeld S."/>
            <person name="Nielsen R."/>
            <person name="Noor M.A."/>
            <person name="O'Grady P."/>
            <person name="Pachter L."/>
            <person name="Papaceit M."/>
            <person name="Parisi M.J."/>
            <person name="Parisi M."/>
            <person name="Parts L."/>
            <person name="Pedersen J.S."/>
            <person name="Pesole G."/>
            <person name="Phillippy A.M."/>
            <person name="Ponting C.P."/>
            <person name="Pop M."/>
            <person name="Porcelli D."/>
            <person name="Powell J.R."/>
            <person name="Prohaska S."/>
            <person name="Pruitt K."/>
            <person name="Puig M."/>
            <person name="Quesneville H."/>
            <person name="Ram K.R."/>
            <person name="Rand D."/>
            <person name="Rasmussen M.D."/>
            <person name="Reed L.K."/>
            <person name="Reenan R."/>
            <person name="Reily A."/>
            <person name="Remington K.A."/>
            <person name="Rieger T.T."/>
            <person name="Ritchie M.G."/>
            <person name="Robin C."/>
            <person name="Rogers Y.H."/>
            <person name="Rohde C."/>
            <person name="Rozas J."/>
            <person name="Rubenfield M.J."/>
            <person name="Ruiz A."/>
            <person name="Russo S."/>
            <person name="Salzberg S.L."/>
            <person name="Sanchez-Gracia A."/>
            <person name="Saranga D.J."/>
            <person name="Sato H."/>
            <person name="Schaeffer S.W."/>
            <person name="Schatz M.C."/>
            <person name="Schlenke T."/>
            <person name="Schwartz R."/>
            <person name="Segarra C."/>
            <person name="Singh R.S."/>
            <person name="Sirot L."/>
            <person name="Sirota M."/>
            <person name="Sisneros N.B."/>
            <person name="Smith C.D."/>
            <person name="Smith T.F."/>
            <person name="Spieth J."/>
            <person name="Stage D.E."/>
            <person name="Stark A."/>
            <person name="Stephan W."/>
            <person name="Strausberg R.L."/>
            <person name="Strempel S."/>
            <person name="Sturgill D."/>
            <person name="Sutton G."/>
            <person name="Sutton G.G."/>
            <person name="Tao W."/>
            <person name="Teichmann S."/>
            <person name="Tobari Y.N."/>
            <person name="Tomimura Y."/>
            <person name="Tsolas J.M."/>
            <person name="Valente V.L."/>
            <person name="Venter E."/>
            <person name="Venter J.C."/>
            <person name="Vicario S."/>
            <person name="Vieira F.G."/>
            <person name="Vilella A.J."/>
            <person name="Villasante A."/>
            <person name="Walenz B."/>
            <person name="Wang J."/>
            <person name="Wasserman M."/>
            <person name="Watts T."/>
            <person name="Wilson D."/>
            <person name="Wilson R.K."/>
            <person name="Wing R.A."/>
            <person name="Wolfner M.F."/>
            <person name="Wong A."/>
            <person name="Wong G.K."/>
            <person name="Wu C.I."/>
            <person name="Wu G."/>
            <person name="Yamamoto D."/>
            <person name="Yang H.P."/>
            <person name="Yang S.P."/>
            <person name="Yorke J.A."/>
            <person name="Yoshida K."/>
            <person name="Zdobnov E."/>
            <person name="Zhang P."/>
            <person name="Zhang Y."/>
            <person name="Zimin A.V."/>
            <person name="Baldwin J."/>
            <person name="Abdouelleil A."/>
            <person name="Abdulkadir J."/>
            <person name="Abebe A."/>
            <person name="Abera B."/>
            <person name="Abreu J."/>
            <person name="Acer S.C."/>
            <person name="Aftuck L."/>
            <person name="Alexander A."/>
            <person name="An P."/>
            <person name="Anderson E."/>
            <person name="Anderson S."/>
            <person name="Arachi H."/>
            <person name="Azer M."/>
            <person name="Bachantsang P."/>
            <person name="Barry A."/>
            <person name="Bayul T."/>
            <person name="Berlin A."/>
            <person name="Bessette D."/>
            <person name="Bloom T."/>
            <person name="Blye J."/>
            <person name="Boguslavskiy L."/>
            <person name="Bonnet C."/>
            <person name="Boukhgalter B."/>
            <person name="Bourzgui I."/>
            <person name="Brown A."/>
            <person name="Cahill P."/>
            <person name="Channer S."/>
            <person name="Cheshatsang Y."/>
            <person name="Chuda L."/>
            <person name="Citroen M."/>
            <person name="Collymore A."/>
            <person name="Cooke P."/>
            <person name="Costello M."/>
            <person name="D'Aco K."/>
            <person name="Daza R."/>
            <person name="De Haan G."/>
            <person name="DeGray S."/>
            <person name="DeMaso C."/>
            <person name="Dhargay N."/>
            <person name="Dooley K."/>
            <person name="Dooley E."/>
            <person name="Doricent M."/>
            <person name="Dorje P."/>
            <person name="Dorjee K."/>
            <person name="Dupes A."/>
            <person name="Elong R."/>
            <person name="Falk J."/>
            <person name="Farina A."/>
            <person name="Faro S."/>
            <person name="Ferguson D."/>
            <person name="Fisher S."/>
            <person name="Foley C.D."/>
            <person name="Franke A."/>
            <person name="Friedrich D."/>
            <person name="Gadbois L."/>
            <person name="Gearin G."/>
            <person name="Gearin C.R."/>
            <person name="Giannoukos G."/>
            <person name="Goode T."/>
            <person name="Graham J."/>
            <person name="Grandbois E."/>
            <person name="Grewal S."/>
            <person name="Gyaltsen K."/>
            <person name="Hafez N."/>
            <person name="Hagos B."/>
            <person name="Hall J."/>
            <person name="Henson C."/>
            <person name="Hollinger A."/>
            <person name="Honan T."/>
            <person name="Huard M.D."/>
            <person name="Hughes L."/>
            <person name="Hurhula B."/>
            <person name="Husby M.E."/>
            <person name="Kamat A."/>
            <person name="Kanga B."/>
            <person name="Kashin S."/>
            <person name="Khazanovich D."/>
            <person name="Kisner P."/>
            <person name="Lance K."/>
            <person name="Lara M."/>
            <person name="Lee W."/>
            <person name="Lennon N."/>
            <person name="Letendre F."/>
            <person name="LeVine R."/>
            <person name="Lipovsky A."/>
            <person name="Liu X."/>
            <person name="Liu J."/>
            <person name="Liu S."/>
            <person name="Lokyitsang T."/>
            <person name="Lokyitsang Y."/>
            <person name="Lubonja R."/>
            <person name="Lui A."/>
            <person name="MacDonald P."/>
            <person name="Magnisalis V."/>
            <person name="Maru K."/>
            <person name="Matthews C."/>
            <person name="McCusker W."/>
            <person name="McDonough S."/>
            <person name="Mehta T."/>
            <person name="Meldrim J."/>
            <person name="Meneus L."/>
            <person name="Mihai O."/>
            <person name="Mihalev A."/>
            <person name="Mihova T."/>
            <person name="Mittelman R."/>
            <person name="Mlenga V."/>
            <person name="Montmayeur A."/>
            <person name="Mulrain L."/>
            <person name="Navidi A."/>
            <person name="Naylor J."/>
            <person name="Negash T."/>
            <person name="Nguyen T."/>
            <person name="Nguyen N."/>
            <person name="Nicol R."/>
            <person name="Norbu C."/>
            <person name="Norbu N."/>
            <person name="Novod N."/>
            <person name="O'Neill B."/>
            <person name="Osman S."/>
            <person name="Markiewicz E."/>
            <person name="Oyono O.L."/>
            <person name="Patti C."/>
            <person name="Phunkhang P."/>
            <person name="Pierre F."/>
            <person name="Priest M."/>
            <person name="Raghuraman S."/>
            <person name="Rege F."/>
            <person name="Reyes R."/>
            <person name="Rise C."/>
            <person name="Rogov P."/>
            <person name="Ross K."/>
            <person name="Ryan E."/>
            <person name="Settipalli S."/>
            <person name="Shea T."/>
            <person name="Sherpa N."/>
            <person name="Shi L."/>
            <person name="Shih D."/>
            <person name="Sparrow T."/>
            <person name="Spaulding J."/>
            <person name="Stalker J."/>
            <person name="Stange-Thomann N."/>
            <person name="Stavropoulos S."/>
            <person name="Stone C."/>
            <person name="Strader C."/>
            <person name="Tesfaye S."/>
            <person name="Thomson T."/>
            <person name="Thoulutsang Y."/>
            <person name="Thoulutsang D."/>
            <person name="Topham K."/>
            <person name="Topping I."/>
            <person name="Tsamla T."/>
            <person name="Vassiliev H."/>
            <person name="Vo A."/>
            <person name="Wangchuk T."/>
            <person name="Wangdi T."/>
            <person name="Weiand M."/>
            <person name="Wilkinson J."/>
            <person name="Wilson A."/>
            <person name="Yadav S."/>
            <person name="Young G."/>
            <person name="Yu Q."/>
            <person name="Zembek L."/>
            <person name="Zhong D."/>
            <person name="Zimmer A."/>
            <person name="Zwirko Z."/>
            <person name="Jaffe D.B."/>
            <person name="Alvarez P."/>
            <person name="Brockman W."/>
            <person name="Butler J."/>
            <person name="Chin C."/>
            <person name="Gnerre S."/>
            <person name="Grabherr M."/>
            <person name="Kleber M."/>
            <person name="Mauceli E."/>
            <person name="MacCallum I."/>
        </authorList>
    </citation>
    <scope>NUCLEOTIDE SEQUENCE [LARGE SCALE GENOMIC DNA]</scope>
    <source>
        <strain evidence="2">white501</strain>
    </source>
</reference>
<evidence type="ECO:0000313" key="2">
    <source>
        <dbReference type="Proteomes" id="UP000000304"/>
    </source>
</evidence>
<dbReference type="Proteomes" id="UP000000304">
    <property type="component" value="Chromosome 3L"/>
</dbReference>
<gene>
    <name evidence="1" type="primary">Dsim\GD12608</name>
    <name evidence="1" type="ORF">Dsim_GD12608</name>
</gene>
<dbReference type="HOGENOM" id="CLU_2087346_0_0_1"/>
<organism evidence="1 2">
    <name type="scientific">Drosophila simulans</name>
    <name type="common">Fruit fly</name>
    <dbReference type="NCBI Taxonomy" id="7240"/>
    <lineage>
        <taxon>Eukaryota</taxon>
        <taxon>Metazoa</taxon>
        <taxon>Ecdysozoa</taxon>
        <taxon>Arthropoda</taxon>
        <taxon>Hexapoda</taxon>
        <taxon>Insecta</taxon>
        <taxon>Pterygota</taxon>
        <taxon>Neoptera</taxon>
        <taxon>Endopterygota</taxon>
        <taxon>Diptera</taxon>
        <taxon>Brachycera</taxon>
        <taxon>Muscomorpha</taxon>
        <taxon>Ephydroidea</taxon>
        <taxon>Drosophilidae</taxon>
        <taxon>Drosophila</taxon>
        <taxon>Sophophora</taxon>
    </lineage>
</organism>
<name>B4QK19_DROSI</name>
<protein>
    <submittedName>
        <fullName evidence="1">GD12608</fullName>
    </submittedName>
</protein>
<sequence>MSGALRRNETEWNGNGCRVCNAGATCCAISSTSGSSKDFSVLPAKVLTSNRRQNVANAKGFSVRPWGRKNRELEAGCSRGCHGSWLLDGMVGSPSFDSLLGIHFKWLCSHNLCDDNE</sequence>